<protein>
    <submittedName>
        <fullName evidence="2">Uncharacterized protein</fullName>
    </submittedName>
</protein>
<keyword evidence="1" id="KW-0472">Membrane</keyword>
<accession>G7YDZ2</accession>
<dbReference type="Proteomes" id="UP000008909">
    <property type="component" value="Unassembled WGS sequence"/>
</dbReference>
<keyword evidence="1" id="KW-1133">Transmembrane helix</keyword>
<keyword evidence="1" id="KW-0812">Transmembrane</keyword>
<evidence type="ECO:0000256" key="1">
    <source>
        <dbReference type="SAM" id="Phobius"/>
    </source>
</evidence>
<evidence type="ECO:0000313" key="2">
    <source>
        <dbReference type="EMBL" id="GAA51176.1"/>
    </source>
</evidence>
<reference key="2">
    <citation type="submission" date="2011-10" db="EMBL/GenBank/DDBJ databases">
        <title>The genome and transcriptome sequence of Clonorchis sinensis provide insights into the carcinogenic liver fluke.</title>
        <authorList>
            <person name="Wang X."/>
            <person name="Huang Y."/>
            <person name="Chen W."/>
            <person name="Liu H."/>
            <person name="Guo L."/>
            <person name="Chen Y."/>
            <person name="Luo F."/>
            <person name="Zhou W."/>
            <person name="Sun J."/>
            <person name="Mao Q."/>
            <person name="Liang P."/>
            <person name="Zhou C."/>
            <person name="Tian Y."/>
            <person name="Men J."/>
            <person name="Lv X."/>
            <person name="Huang L."/>
            <person name="Zhou J."/>
            <person name="Hu Y."/>
            <person name="Li R."/>
            <person name="Zhang F."/>
            <person name="Lei H."/>
            <person name="Li X."/>
            <person name="Hu X."/>
            <person name="Liang C."/>
            <person name="Xu J."/>
            <person name="Wu Z."/>
            <person name="Yu X."/>
        </authorList>
    </citation>
    <scope>NUCLEOTIDE SEQUENCE</scope>
    <source>
        <strain>Henan</strain>
    </source>
</reference>
<dbReference type="EMBL" id="DF143121">
    <property type="protein sequence ID" value="GAA51176.1"/>
    <property type="molecule type" value="Genomic_DNA"/>
</dbReference>
<organism evidence="2 3">
    <name type="scientific">Clonorchis sinensis</name>
    <name type="common">Chinese liver fluke</name>
    <dbReference type="NCBI Taxonomy" id="79923"/>
    <lineage>
        <taxon>Eukaryota</taxon>
        <taxon>Metazoa</taxon>
        <taxon>Spiralia</taxon>
        <taxon>Lophotrochozoa</taxon>
        <taxon>Platyhelminthes</taxon>
        <taxon>Trematoda</taxon>
        <taxon>Digenea</taxon>
        <taxon>Opisthorchiida</taxon>
        <taxon>Opisthorchiata</taxon>
        <taxon>Opisthorchiidae</taxon>
        <taxon>Clonorchis</taxon>
    </lineage>
</organism>
<sequence>MAVKLCVRCLGRRRGSKVAKKKADPIFLVTVDFGLYWLLPNVVHQIFMPFTIFCPMFSIKKPIKKISEEATDTTLGKTRLMGTRRLHLLDEHHITAMDFRRVFSHPMGNNYIWHFVGHEIITLCEVMFGPH</sequence>
<proteinExistence type="predicted"/>
<evidence type="ECO:0000313" key="3">
    <source>
        <dbReference type="Proteomes" id="UP000008909"/>
    </source>
</evidence>
<name>G7YDZ2_CLOSI</name>
<keyword evidence="3" id="KW-1185">Reference proteome</keyword>
<dbReference type="AlphaFoldDB" id="G7YDZ2"/>
<reference evidence="2" key="1">
    <citation type="journal article" date="2011" name="Genome Biol.">
        <title>The draft genome of the carcinogenic human liver fluke Clonorchis sinensis.</title>
        <authorList>
            <person name="Wang X."/>
            <person name="Chen W."/>
            <person name="Huang Y."/>
            <person name="Sun J."/>
            <person name="Men J."/>
            <person name="Liu H."/>
            <person name="Luo F."/>
            <person name="Guo L."/>
            <person name="Lv X."/>
            <person name="Deng C."/>
            <person name="Zhou C."/>
            <person name="Fan Y."/>
            <person name="Li X."/>
            <person name="Huang L."/>
            <person name="Hu Y."/>
            <person name="Liang C."/>
            <person name="Hu X."/>
            <person name="Xu J."/>
            <person name="Yu X."/>
        </authorList>
    </citation>
    <scope>NUCLEOTIDE SEQUENCE [LARGE SCALE GENOMIC DNA]</scope>
    <source>
        <strain evidence="2">Henan</strain>
    </source>
</reference>
<gene>
    <name evidence="2" type="ORF">CLF_105680</name>
</gene>
<feature type="transmembrane region" description="Helical" evidence="1">
    <location>
        <begin position="35"/>
        <end position="57"/>
    </location>
</feature>